<protein>
    <recommendedName>
        <fullName evidence="4">Auto-transporter adhesin head GIN domain-containing protein</fullName>
    </recommendedName>
</protein>
<dbReference type="RefSeq" id="WP_107282978.1">
    <property type="nucleotide sequence ID" value="NZ_PYMC01000005.1"/>
</dbReference>
<reference evidence="2 3" key="1">
    <citation type="submission" date="2018-03" db="EMBL/GenBank/DDBJ databases">
        <title>Whole genome sequencing of Histamine producing bacteria.</title>
        <authorList>
            <person name="Butler K."/>
        </authorList>
    </citation>
    <scope>NUCLEOTIDE SEQUENCE [LARGE SCALE GENOMIC DNA]</scope>
    <source>
        <strain evidence="2 3">DSM 16190</strain>
    </source>
</reference>
<dbReference type="AlphaFoldDB" id="A0A2T3MZA3"/>
<gene>
    <name evidence="2" type="ORF">C9I89_08735</name>
</gene>
<name>A0A2T3MZA3_9GAMM</name>
<organism evidence="2 3">
    <name type="scientific">Photobacterium lipolyticum</name>
    <dbReference type="NCBI Taxonomy" id="266810"/>
    <lineage>
        <taxon>Bacteria</taxon>
        <taxon>Pseudomonadati</taxon>
        <taxon>Pseudomonadota</taxon>
        <taxon>Gammaproteobacteria</taxon>
        <taxon>Vibrionales</taxon>
        <taxon>Vibrionaceae</taxon>
        <taxon>Photobacterium</taxon>
    </lineage>
</organism>
<dbReference type="OrthoDB" id="5767486at2"/>
<feature type="signal peptide" evidence="1">
    <location>
        <begin position="1"/>
        <end position="28"/>
    </location>
</feature>
<comment type="caution">
    <text evidence="2">The sequence shown here is derived from an EMBL/GenBank/DDBJ whole genome shotgun (WGS) entry which is preliminary data.</text>
</comment>
<accession>A0A2T3MZA3</accession>
<keyword evidence="1" id="KW-0732">Signal</keyword>
<dbReference type="EMBL" id="PYMC01000005">
    <property type="protein sequence ID" value="PSW05338.1"/>
    <property type="molecule type" value="Genomic_DNA"/>
</dbReference>
<evidence type="ECO:0000313" key="2">
    <source>
        <dbReference type="EMBL" id="PSW05338.1"/>
    </source>
</evidence>
<dbReference type="Proteomes" id="UP000240904">
    <property type="component" value="Unassembled WGS sequence"/>
</dbReference>
<keyword evidence="3" id="KW-1185">Reference proteome</keyword>
<sequence length="230" mass="24983">MTRANYTLTAILLAVAALLTTVATYAISATNEERIITDEIKLSARMLAADNSNFTLNVPVGQVEIKVTDSDVVTILVKIENKDVSWPFSKVDLASVGLSKYIEENQITLELTEDDIKQEWQLILPRQLAVALNIGVGNADIQSLSQSLDANVGVGSVWLSVDNIDYNQMEISVGVGEIQLQGFNHGQILKERVVVSDHVSYQGKGTHNVMVEIGVGDVNISQVIPGYSTL</sequence>
<evidence type="ECO:0000256" key="1">
    <source>
        <dbReference type="SAM" id="SignalP"/>
    </source>
</evidence>
<evidence type="ECO:0008006" key="4">
    <source>
        <dbReference type="Google" id="ProtNLM"/>
    </source>
</evidence>
<feature type="chain" id="PRO_5015647642" description="Auto-transporter adhesin head GIN domain-containing protein" evidence="1">
    <location>
        <begin position="29"/>
        <end position="230"/>
    </location>
</feature>
<evidence type="ECO:0000313" key="3">
    <source>
        <dbReference type="Proteomes" id="UP000240904"/>
    </source>
</evidence>
<proteinExistence type="predicted"/>